<organism evidence="3 4">
    <name type="scientific">Ancylobacter vacuolatus</name>
    <dbReference type="NCBI Taxonomy" id="223389"/>
    <lineage>
        <taxon>Bacteria</taxon>
        <taxon>Pseudomonadati</taxon>
        <taxon>Pseudomonadota</taxon>
        <taxon>Alphaproteobacteria</taxon>
        <taxon>Hyphomicrobiales</taxon>
        <taxon>Xanthobacteraceae</taxon>
        <taxon>Ancylobacter</taxon>
    </lineage>
</organism>
<evidence type="ECO:0000313" key="3">
    <source>
        <dbReference type="EMBL" id="MDQ0346829.1"/>
    </source>
</evidence>
<keyword evidence="1" id="KW-0472">Membrane</keyword>
<keyword evidence="1" id="KW-0812">Transmembrane</keyword>
<protein>
    <recommendedName>
        <fullName evidence="2">DUF1468 domain-containing protein</fullName>
    </recommendedName>
</protein>
<dbReference type="RefSeq" id="WP_307058554.1">
    <property type="nucleotide sequence ID" value="NZ_JAUSUH010000002.1"/>
</dbReference>
<feature type="domain" description="DUF1468" evidence="2">
    <location>
        <begin position="8"/>
        <end position="142"/>
    </location>
</feature>
<gene>
    <name evidence="3" type="ORF">J2S76_001246</name>
</gene>
<reference evidence="3 4" key="1">
    <citation type="submission" date="2023-07" db="EMBL/GenBank/DDBJ databases">
        <title>Genomic Encyclopedia of Type Strains, Phase IV (KMG-IV): sequencing the most valuable type-strain genomes for metagenomic binning, comparative biology and taxonomic classification.</title>
        <authorList>
            <person name="Goeker M."/>
        </authorList>
    </citation>
    <scope>NUCLEOTIDE SEQUENCE [LARGE SCALE GENOMIC DNA]</scope>
    <source>
        <strain evidence="3 4">DSM 1277</strain>
    </source>
</reference>
<dbReference type="EMBL" id="JAUSUH010000002">
    <property type="protein sequence ID" value="MDQ0346829.1"/>
    <property type="molecule type" value="Genomic_DNA"/>
</dbReference>
<proteinExistence type="predicted"/>
<dbReference type="InterPro" id="IPR009936">
    <property type="entry name" value="DUF1468"/>
</dbReference>
<dbReference type="Proteomes" id="UP001238467">
    <property type="component" value="Unassembled WGS sequence"/>
</dbReference>
<feature type="transmembrane region" description="Helical" evidence="1">
    <location>
        <begin position="117"/>
        <end position="137"/>
    </location>
</feature>
<keyword evidence="4" id="KW-1185">Reference proteome</keyword>
<evidence type="ECO:0000259" key="2">
    <source>
        <dbReference type="Pfam" id="PF07331"/>
    </source>
</evidence>
<name>A0ABU0DEI1_9HYPH</name>
<feature type="transmembrane region" description="Helical" evidence="1">
    <location>
        <begin position="81"/>
        <end position="105"/>
    </location>
</feature>
<feature type="transmembrane region" description="Helical" evidence="1">
    <location>
        <begin position="39"/>
        <end position="61"/>
    </location>
</feature>
<feature type="transmembrane region" description="Helical" evidence="1">
    <location>
        <begin position="6"/>
        <end position="27"/>
    </location>
</feature>
<dbReference type="Pfam" id="PF07331">
    <property type="entry name" value="TctB"/>
    <property type="match status" value="1"/>
</dbReference>
<accession>A0ABU0DEI1</accession>
<keyword evidence="1" id="KW-1133">Transmembrane helix</keyword>
<evidence type="ECO:0000256" key="1">
    <source>
        <dbReference type="SAM" id="Phobius"/>
    </source>
</evidence>
<evidence type="ECO:0000313" key="4">
    <source>
        <dbReference type="Proteomes" id="UP001238467"/>
    </source>
</evidence>
<sequence>MKAPKDFWTGAIYLVIGLVGFAVARDYRLGTATHMGPGYFPAVLTGLLALVGLISVVRAFVVEGAPIGTLALKPLASVVGAILVFGLAIVPLGGAVAMLLTVLVAATASRQFRLAPLPLAGAAGLVATCCLVFIQMLNVPIPLVGPWLRPLLPNF</sequence>
<comment type="caution">
    <text evidence="3">The sequence shown here is derived from an EMBL/GenBank/DDBJ whole genome shotgun (WGS) entry which is preliminary data.</text>
</comment>